<keyword evidence="3" id="KW-1185">Reference proteome</keyword>
<dbReference type="Gene3D" id="3.90.1490.10">
    <property type="entry name" value="putative n-type atp pyrophosphatase, domain 2"/>
    <property type="match status" value="1"/>
</dbReference>
<evidence type="ECO:0000313" key="2">
    <source>
        <dbReference type="EMBL" id="SPC35826.1"/>
    </source>
</evidence>
<accession>A0A2N9DSU6</accession>
<evidence type="ECO:0000313" key="3">
    <source>
        <dbReference type="Proteomes" id="UP000238739"/>
    </source>
</evidence>
<dbReference type="Pfam" id="PF01902">
    <property type="entry name" value="Diphthami_syn_2"/>
    <property type="match status" value="1"/>
</dbReference>
<reference evidence="2" key="1">
    <citation type="submission" date="2018-01" db="EMBL/GenBank/DDBJ databases">
        <authorList>
            <person name="Chaillou S."/>
        </authorList>
    </citation>
    <scope>NUCLEOTIDE SEQUENCE [LARGE SCALE GENOMIC DNA]</scope>
    <source>
        <strain evidence="2">MFPC41A2801</strain>
    </source>
</reference>
<dbReference type="EMBL" id="OGVC01000001">
    <property type="protein sequence ID" value="SPC35826.1"/>
    <property type="molecule type" value="Genomic_DNA"/>
</dbReference>
<name>A0A2N9DSU6_9LACO</name>
<protein>
    <recommendedName>
        <fullName evidence="1">Diphthamide synthase domain-containing protein</fullName>
    </recommendedName>
</protein>
<sequence length="215" mass="23747">MTSFCFSFSTGKDSLIALDTLIQTGYQPAGLITSLNADIQRSWFHGVPPAILTQIGTSLDLPLTLVNTQVDDYQTAMVAALTQYQKQGVTHCGFGDIDILQNRQWDETVAHAAQLIPLLPLWQADRTANVHHFLNRGYTAIIKTVSKASKIPTAFLGQPLDQTFIDYLQAHNLDVCGENGEYHTLVVDGPLFKQPITYQTAGIFESPYAYSLIIN</sequence>
<dbReference type="Gene3D" id="3.40.50.620">
    <property type="entry name" value="HUPs"/>
    <property type="match status" value="1"/>
</dbReference>
<dbReference type="RefSeq" id="WP_106482791.1">
    <property type="nucleotide sequence ID" value="NZ_JAJJOH010000004.1"/>
</dbReference>
<evidence type="ECO:0000259" key="1">
    <source>
        <dbReference type="Pfam" id="PF01902"/>
    </source>
</evidence>
<dbReference type="Proteomes" id="UP000238739">
    <property type="component" value="Unassembled WGS sequence"/>
</dbReference>
<gene>
    <name evidence="2" type="ORF">LFUMFP_10006</name>
</gene>
<organism evidence="2 3">
    <name type="scientific">Latilactobacillus fuchuensis</name>
    <dbReference type="NCBI Taxonomy" id="164393"/>
    <lineage>
        <taxon>Bacteria</taxon>
        <taxon>Bacillati</taxon>
        <taxon>Bacillota</taxon>
        <taxon>Bacilli</taxon>
        <taxon>Lactobacillales</taxon>
        <taxon>Lactobacillaceae</taxon>
        <taxon>Latilactobacillus</taxon>
    </lineage>
</organism>
<comment type="caution">
    <text evidence="2">The sequence shown here is derived from an EMBL/GenBank/DDBJ whole genome shotgun (WGS) entry which is preliminary data.</text>
</comment>
<proteinExistence type="predicted"/>
<dbReference type="SUPFAM" id="SSF52402">
    <property type="entry name" value="Adenine nucleotide alpha hydrolases-like"/>
    <property type="match status" value="1"/>
</dbReference>
<dbReference type="InterPro" id="IPR014729">
    <property type="entry name" value="Rossmann-like_a/b/a_fold"/>
</dbReference>
<dbReference type="AlphaFoldDB" id="A0A2N9DSU6"/>
<dbReference type="InterPro" id="IPR002761">
    <property type="entry name" value="Diphthami_syn_dom"/>
</dbReference>
<feature type="domain" description="Diphthamide synthase" evidence="1">
    <location>
        <begin position="8"/>
        <end position="204"/>
    </location>
</feature>